<dbReference type="EMBL" id="AECZ01000041">
    <property type="protein sequence ID" value="EFL49491.1"/>
    <property type="molecule type" value="Genomic_DNA"/>
</dbReference>
<feature type="domain" description="AB hydrolase-1" evidence="1">
    <location>
        <begin position="104"/>
        <end position="199"/>
    </location>
</feature>
<dbReference type="RefSeq" id="WP_005996499.1">
    <property type="nucleotide sequence ID" value="NZ_AECZ01000041.1"/>
</dbReference>
<dbReference type="InterPro" id="IPR029058">
    <property type="entry name" value="AB_hydrolase_fold"/>
</dbReference>
<sequence length="274" mass="29879">MKIVAFVLTALGLAYGSYLVYLYIAQDGMVFPGRAADAAREQEIGRYYADLRPFDVTAADGTKLTGYYLPRTRNGHPAPAVLYFCGNAEQQSGFFLWSPNELQPYGVAGVDYRGYGHSAGKATEKALKSDALAVYDALAQKLGDDPRILVMGRSLGTALAAWVAARRPVAGLILVTPFDSLASVGQQAHPFVPVRLLMKYPFNVLPDAAKVRAPTLFLVAGEDTLVPPVHAERLAAAWKGPKEVRVIDGATHGNIVDTPEYWTYIRDFVKKHLH</sequence>
<protein>
    <submittedName>
        <fullName evidence="2">Alpha/beta hydrolase fold protein</fullName>
    </submittedName>
</protein>
<evidence type="ECO:0000313" key="2">
    <source>
        <dbReference type="EMBL" id="EFL49491.1"/>
    </source>
</evidence>
<dbReference type="eggNOG" id="COG1073">
    <property type="taxonomic scope" value="Bacteria"/>
</dbReference>
<organism evidence="2 3">
    <name type="scientific">Solidesulfovibrio fructosivorans JJ]</name>
    <dbReference type="NCBI Taxonomy" id="596151"/>
    <lineage>
        <taxon>Bacteria</taxon>
        <taxon>Pseudomonadati</taxon>
        <taxon>Thermodesulfobacteriota</taxon>
        <taxon>Desulfovibrionia</taxon>
        <taxon>Desulfovibrionales</taxon>
        <taxon>Desulfovibrionaceae</taxon>
        <taxon>Solidesulfovibrio</taxon>
    </lineage>
</organism>
<gene>
    <name evidence="2" type="ORF">DesfrDRAFT_3747</name>
</gene>
<dbReference type="Gene3D" id="3.40.50.1820">
    <property type="entry name" value="alpha/beta hydrolase"/>
    <property type="match status" value="1"/>
</dbReference>
<name>E1K1J7_SOLFR</name>
<dbReference type="Proteomes" id="UP000006250">
    <property type="component" value="Unassembled WGS sequence"/>
</dbReference>
<keyword evidence="3" id="KW-1185">Reference proteome</keyword>
<keyword evidence="2" id="KW-0378">Hydrolase</keyword>
<evidence type="ECO:0000313" key="3">
    <source>
        <dbReference type="Proteomes" id="UP000006250"/>
    </source>
</evidence>
<dbReference type="InterPro" id="IPR000073">
    <property type="entry name" value="AB_hydrolase_1"/>
</dbReference>
<dbReference type="PANTHER" id="PTHR12277:SF81">
    <property type="entry name" value="PROTEIN ABHD13"/>
    <property type="match status" value="1"/>
</dbReference>
<dbReference type="GO" id="GO:0016787">
    <property type="term" value="F:hydrolase activity"/>
    <property type="evidence" value="ECO:0007669"/>
    <property type="project" value="UniProtKB-KW"/>
</dbReference>
<dbReference type="AlphaFoldDB" id="E1K1J7"/>
<evidence type="ECO:0000259" key="1">
    <source>
        <dbReference type="Pfam" id="PF00561"/>
    </source>
</evidence>
<dbReference type="OrthoDB" id="9777090at2"/>
<dbReference type="STRING" id="596151.DesfrDRAFT_3747"/>
<dbReference type="PANTHER" id="PTHR12277">
    <property type="entry name" value="ALPHA/BETA HYDROLASE DOMAIN-CONTAINING PROTEIN"/>
    <property type="match status" value="1"/>
</dbReference>
<proteinExistence type="predicted"/>
<dbReference type="SUPFAM" id="SSF53474">
    <property type="entry name" value="alpha/beta-Hydrolases"/>
    <property type="match status" value="1"/>
</dbReference>
<dbReference type="Pfam" id="PF00561">
    <property type="entry name" value="Abhydrolase_1"/>
    <property type="match status" value="1"/>
</dbReference>
<comment type="caution">
    <text evidence="2">The sequence shown here is derived from an EMBL/GenBank/DDBJ whole genome shotgun (WGS) entry which is preliminary data.</text>
</comment>
<reference evidence="2 3" key="1">
    <citation type="submission" date="2010-08" db="EMBL/GenBank/DDBJ databases">
        <title>The draft genome of Desulfovibrio fructosovorans JJ.</title>
        <authorList>
            <consortium name="US DOE Joint Genome Institute (JGI-PGF)"/>
            <person name="Lucas S."/>
            <person name="Copeland A."/>
            <person name="Lapidus A."/>
            <person name="Cheng J.-F."/>
            <person name="Bruce D."/>
            <person name="Goodwin L."/>
            <person name="Pitluck S."/>
            <person name="Land M.L."/>
            <person name="Hauser L."/>
            <person name="Chang Y.-J."/>
            <person name="Jeffries C."/>
            <person name="Wall J.D."/>
            <person name="Stahl D.A."/>
            <person name="Arkin A.P."/>
            <person name="Dehal P."/>
            <person name="Stolyar S.M."/>
            <person name="Hazen T.C."/>
            <person name="Woyke T.J."/>
        </authorList>
    </citation>
    <scope>NUCLEOTIDE SEQUENCE [LARGE SCALE GENOMIC DNA]</scope>
    <source>
        <strain evidence="2 3">JJ</strain>
    </source>
</reference>
<accession>E1K1J7</accession>